<name>A0A430UKG8_THESC</name>
<proteinExistence type="predicted"/>
<dbReference type="InterPro" id="IPR019044">
    <property type="entry name" value="Restrct_endonuc_II_HindVP"/>
</dbReference>
<dbReference type="GO" id="GO:0009307">
    <property type="term" value="P:DNA restriction-modification system"/>
    <property type="evidence" value="ECO:0007669"/>
    <property type="project" value="InterPro"/>
</dbReference>
<dbReference type="AlphaFoldDB" id="A0A430UKG8"/>
<reference evidence="1 2" key="1">
    <citation type="journal article" date="2019" name="Extremophiles">
        <title>Biogeography of thermophiles and predominance of Thermus scotoductus in domestic water heaters.</title>
        <authorList>
            <person name="Wilpiszeski R.L."/>
            <person name="Zhang Z."/>
            <person name="House C.H."/>
        </authorList>
    </citation>
    <scope>NUCLEOTIDE SEQUENCE [LARGE SCALE GENOMIC DNA]</scope>
    <source>
        <strain evidence="1 2">17_S17</strain>
    </source>
</reference>
<dbReference type="Pfam" id="PF09519">
    <property type="entry name" value="RE_HindVP"/>
    <property type="match status" value="1"/>
</dbReference>
<comment type="caution">
    <text evidence="1">The sequence shown here is derived from an EMBL/GenBank/DDBJ whole genome shotgun (WGS) entry which is preliminary data.</text>
</comment>
<dbReference type="GO" id="GO:0009036">
    <property type="term" value="F:type II site-specific deoxyribonuclease activity"/>
    <property type="evidence" value="ECO:0007669"/>
    <property type="project" value="InterPro"/>
</dbReference>
<sequence>MSERPKAGPESGVPGLYGLECSNRRGGEHFTKNRFNSSFPMALLCYMGEKTQLSPRYLRLLAGESSVKLCVEDIAVFGEGGVFKGSASCSELCFDFEAVFEPFMKFVEGDLEPRADVVVSKTNEEGARLPLRPFEVKLTVVPDHSTASKKPEEWCSEVVVRPVATQYALLSLLHALDKSGKASEARRLIEENLSTRQNVGPPL</sequence>
<gene>
    <name evidence="1" type="ORF">CSW30_14505</name>
</gene>
<organism evidence="1 2">
    <name type="scientific">Thermus scotoductus</name>
    <dbReference type="NCBI Taxonomy" id="37636"/>
    <lineage>
        <taxon>Bacteria</taxon>
        <taxon>Thermotogati</taxon>
        <taxon>Deinococcota</taxon>
        <taxon>Deinococci</taxon>
        <taxon>Thermales</taxon>
        <taxon>Thermaceae</taxon>
        <taxon>Thermus</taxon>
    </lineage>
</organism>
<dbReference type="Proteomes" id="UP000287173">
    <property type="component" value="Unassembled WGS sequence"/>
</dbReference>
<dbReference type="EMBL" id="PEMG01000476">
    <property type="protein sequence ID" value="RTI03809.1"/>
    <property type="molecule type" value="Genomic_DNA"/>
</dbReference>
<evidence type="ECO:0000313" key="1">
    <source>
        <dbReference type="EMBL" id="RTI03809.1"/>
    </source>
</evidence>
<dbReference type="GO" id="GO:0003677">
    <property type="term" value="F:DNA binding"/>
    <property type="evidence" value="ECO:0007669"/>
    <property type="project" value="InterPro"/>
</dbReference>
<accession>A0A430UKG8</accession>
<dbReference type="RefSeq" id="WP_126218950.1">
    <property type="nucleotide sequence ID" value="NZ_PEMG01000476.1"/>
</dbReference>
<protein>
    <submittedName>
        <fullName evidence="1">Uncharacterized protein</fullName>
    </submittedName>
</protein>
<evidence type="ECO:0000313" key="2">
    <source>
        <dbReference type="Proteomes" id="UP000287173"/>
    </source>
</evidence>